<dbReference type="AlphaFoldDB" id="A0A976FPL8"/>
<dbReference type="Proteomes" id="UP000294530">
    <property type="component" value="Unassembled WGS sequence"/>
</dbReference>
<evidence type="ECO:0000313" key="2">
    <source>
        <dbReference type="Proteomes" id="UP000294530"/>
    </source>
</evidence>
<dbReference type="GeneID" id="94353243"/>
<reference evidence="1 2" key="1">
    <citation type="journal article" date="2021" name="Genome Biol.">
        <title>AFLAP: assembly-free linkage analysis pipeline using k-mers from genome sequencing data.</title>
        <authorList>
            <person name="Fletcher K."/>
            <person name="Zhang L."/>
            <person name="Gil J."/>
            <person name="Han R."/>
            <person name="Cavanaugh K."/>
            <person name="Michelmore R."/>
        </authorList>
    </citation>
    <scope>NUCLEOTIDE SEQUENCE [LARGE SCALE GENOMIC DNA]</scope>
    <source>
        <strain evidence="1 2">SF5</strain>
    </source>
</reference>
<organism evidence="1 2">
    <name type="scientific">Bremia lactucae</name>
    <name type="common">Lettuce downy mildew</name>
    <dbReference type="NCBI Taxonomy" id="4779"/>
    <lineage>
        <taxon>Eukaryota</taxon>
        <taxon>Sar</taxon>
        <taxon>Stramenopiles</taxon>
        <taxon>Oomycota</taxon>
        <taxon>Peronosporomycetes</taxon>
        <taxon>Peronosporales</taxon>
        <taxon>Peronosporaceae</taxon>
        <taxon>Bremia</taxon>
    </lineage>
</organism>
<evidence type="ECO:0000313" key="1">
    <source>
        <dbReference type="EMBL" id="TDH70677.1"/>
    </source>
</evidence>
<dbReference type="RefSeq" id="XP_067820176.1">
    <property type="nucleotide sequence ID" value="XM_067967572.1"/>
</dbReference>
<gene>
    <name evidence="1" type="ORF">CCR75_009533</name>
</gene>
<keyword evidence="2" id="KW-1185">Reference proteome</keyword>
<dbReference type="EMBL" id="SHOA02000001">
    <property type="protein sequence ID" value="TDH70677.1"/>
    <property type="molecule type" value="Genomic_DNA"/>
</dbReference>
<sequence>MTEIKKNVAPSEGTKWTFSAKYGDDLNDDDGILDTRARRHLVRDVSMLTKAERCMNSEVN</sequence>
<comment type="caution">
    <text evidence="1">The sequence shown here is derived from an EMBL/GenBank/DDBJ whole genome shotgun (WGS) entry which is preliminary data.</text>
</comment>
<protein>
    <submittedName>
        <fullName evidence="1">Uncharacterized protein</fullName>
    </submittedName>
</protein>
<accession>A0A976FPL8</accession>
<dbReference type="KEGG" id="blac:94353243"/>
<name>A0A976FPL8_BRELC</name>
<proteinExistence type="predicted"/>